<accession>A0A0G4GSW3</accession>
<dbReference type="FunFam" id="3.20.80.10:FF:000002">
    <property type="entry name" value="Heme-binding protein 2"/>
    <property type="match status" value="1"/>
</dbReference>
<comment type="similarity">
    <text evidence="1">Belongs to the HEBP family.</text>
</comment>
<dbReference type="InterPro" id="IPR006917">
    <property type="entry name" value="SOUL_heme-bd"/>
</dbReference>
<evidence type="ECO:0008006" key="3">
    <source>
        <dbReference type="Google" id="ProtNLM"/>
    </source>
</evidence>
<evidence type="ECO:0000313" key="2">
    <source>
        <dbReference type="EMBL" id="CEM33796.1"/>
    </source>
</evidence>
<dbReference type="VEuPathDB" id="CryptoDB:Cvel_23252"/>
<dbReference type="AlphaFoldDB" id="A0A0G4GSW3"/>
<dbReference type="EMBL" id="CDMZ01001520">
    <property type="protein sequence ID" value="CEM33796.1"/>
    <property type="molecule type" value="Genomic_DNA"/>
</dbReference>
<gene>
    <name evidence="2" type="ORF">Cvel_23252</name>
</gene>
<organism evidence="2">
    <name type="scientific">Chromera velia CCMP2878</name>
    <dbReference type="NCBI Taxonomy" id="1169474"/>
    <lineage>
        <taxon>Eukaryota</taxon>
        <taxon>Sar</taxon>
        <taxon>Alveolata</taxon>
        <taxon>Colpodellida</taxon>
        <taxon>Chromeraceae</taxon>
        <taxon>Chromera</taxon>
    </lineage>
</organism>
<dbReference type="PANTHER" id="PTHR11220:SF1">
    <property type="entry name" value="HEME-BINDING PROTEIN 2"/>
    <property type="match status" value="1"/>
</dbReference>
<dbReference type="PANTHER" id="PTHR11220">
    <property type="entry name" value="HEME-BINDING PROTEIN-RELATED"/>
    <property type="match status" value="1"/>
</dbReference>
<proteinExistence type="inferred from homology"/>
<dbReference type="PhylomeDB" id="A0A0G4GSW3"/>
<protein>
    <recommendedName>
        <fullName evidence="3">Heme-binding protein 2</fullName>
    </recommendedName>
</protein>
<reference evidence="2" key="1">
    <citation type="submission" date="2014-11" db="EMBL/GenBank/DDBJ databases">
        <authorList>
            <person name="Otto D Thomas"/>
            <person name="Naeem Raeece"/>
        </authorList>
    </citation>
    <scope>NUCLEOTIDE SEQUENCE</scope>
</reference>
<evidence type="ECO:0000256" key="1">
    <source>
        <dbReference type="ARBA" id="ARBA00009817"/>
    </source>
</evidence>
<name>A0A0G4GSW3_9ALVE</name>
<dbReference type="InterPro" id="IPR011256">
    <property type="entry name" value="Reg_factor_effector_dom_sf"/>
</dbReference>
<sequence>MSAVVVGVSSVWAEKPAFCNGLDCPEFEVETARDPDGDNIEVRQYAPSAWVSTTIQNVDYSKAGSAAFMKLFAYISGENETKQKIDMTAPVISKITPGQGPACESFFTVSFYVPSLQSSPKPTDPTVFLEQKPAMRVAVSQFGGRMSDYETKVFPRLEALITAIDNKELKIKGGDEPEVYTAGYDSPFRLFNRHNEVWIVLEEATESSSELRS</sequence>
<dbReference type="Pfam" id="PF04832">
    <property type="entry name" value="SOUL"/>
    <property type="match status" value="1"/>
</dbReference>
<dbReference type="Gene3D" id="3.20.80.10">
    <property type="entry name" value="Regulatory factor, effector binding domain"/>
    <property type="match status" value="1"/>
</dbReference>
<dbReference type="SUPFAM" id="SSF55136">
    <property type="entry name" value="Probable bacterial effector-binding domain"/>
    <property type="match status" value="1"/>
</dbReference>